<comment type="similarity">
    <text evidence="1">Belongs to the 'GDXG' lipolytic enzyme family.</text>
</comment>
<keyword evidence="2 4" id="KW-0378">Hydrolase</keyword>
<proteinExistence type="inferred from homology"/>
<reference evidence="5" key="2">
    <citation type="journal article" date="2023" name="MicrobiologyOpen">
        <title>Genomics of the tumorigenes clade of the family Rhizobiaceae and description of Rhizobium rhododendri sp. nov.</title>
        <authorList>
            <person name="Kuzmanovic N."/>
            <person name="diCenzo G.C."/>
            <person name="Bunk B."/>
            <person name="Sproeer C."/>
            <person name="Fruehling A."/>
            <person name="Neumann-Schaal M."/>
            <person name="Overmann J."/>
            <person name="Smalla K."/>
        </authorList>
    </citation>
    <scope>NUCLEOTIDE SEQUENCE [LARGE SCALE GENOMIC DNA]</scope>
    <source>
        <strain evidence="5">1078</strain>
    </source>
</reference>
<dbReference type="KEGG" id="rtu:PR017_09560"/>
<dbReference type="Gene3D" id="3.40.50.1820">
    <property type="entry name" value="alpha/beta hydrolase"/>
    <property type="match status" value="1"/>
</dbReference>
<evidence type="ECO:0000256" key="2">
    <source>
        <dbReference type="ARBA" id="ARBA00022801"/>
    </source>
</evidence>
<dbReference type="InterPro" id="IPR029058">
    <property type="entry name" value="AB_hydrolase_fold"/>
</dbReference>
<dbReference type="SUPFAM" id="SSF53474">
    <property type="entry name" value="alpha/beta-Hydrolases"/>
    <property type="match status" value="1"/>
</dbReference>
<evidence type="ECO:0000313" key="5">
    <source>
        <dbReference type="Proteomes" id="UP000249499"/>
    </source>
</evidence>
<evidence type="ECO:0000259" key="3">
    <source>
        <dbReference type="Pfam" id="PF07859"/>
    </source>
</evidence>
<dbReference type="InterPro" id="IPR050300">
    <property type="entry name" value="GDXG_lipolytic_enzyme"/>
</dbReference>
<dbReference type="PANTHER" id="PTHR48081:SF30">
    <property type="entry name" value="ACETYL-HYDROLASE LIPR-RELATED"/>
    <property type="match status" value="1"/>
</dbReference>
<name>A0AAF1K870_9HYPH</name>
<reference evidence="4 5" key="1">
    <citation type="journal article" date="2018" name="Sci. Rep.">
        <title>Rhizobium tumorigenes sp. nov., a novel plant tumorigenic bacterium isolated from cane gall tumors on thornless blackberry.</title>
        <authorList>
            <person name="Kuzmanovi N."/>
            <person name="Smalla K."/>
            <person name="Gronow S."/>
            <person name="PuBawska J."/>
        </authorList>
    </citation>
    <scope>NUCLEOTIDE SEQUENCE [LARGE SCALE GENOMIC DNA]</scope>
    <source>
        <strain evidence="4 5">1078</strain>
    </source>
</reference>
<dbReference type="Pfam" id="PF07859">
    <property type="entry name" value="Abhydrolase_3"/>
    <property type="match status" value="1"/>
</dbReference>
<dbReference type="PANTHER" id="PTHR48081">
    <property type="entry name" value="AB HYDROLASE SUPERFAMILY PROTEIN C4A8.06C"/>
    <property type="match status" value="1"/>
</dbReference>
<protein>
    <submittedName>
        <fullName evidence="4">Alpha/beta hydrolase</fullName>
    </submittedName>
</protein>
<sequence>MSMSNLIETFHPLSADERPAEQAALAAIGAYFANATGTMRDAYDNMTAHTPVAAGVTTERVDSPETQGWWVRPEKAANDRAVLFVHGGAYMLGSAKAYRGFASQIAVRSGVSVFVLDYPLAPEHPFPAAFDAAAAAPQWLKAQGYPQIALAGDSAGGAMVLASLAVERLEWPSVSAVIVFSPWVDLTLSGPSLLDPDTHDPVFKPEILAAAVDKYLAGADPRDDRASPLFAIPDSLPPLAIQVGTDELLLDDARRYAAAAATRGGEVRLDIYDGLHHVFQRSTEELPSAGNALDAAAQFLSDHWH</sequence>
<dbReference type="RefSeq" id="WP_111222790.1">
    <property type="nucleotide sequence ID" value="NZ_CP117255.1"/>
</dbReference>
<organism evidence="4 5">
    <name type="scientific">Rhizobium tumorigenes</name>
    <dbReference type="NCBI Taxonomy" id="2041385"/>
    <lineage>
        <taxon>Bacteria</taxon>
        <taxon>Pseudomonadati</taxon>
        <taxon>Pseudomonadota</taxon>
        <taxon>Alphaproteobacteria</taxon>
        <taxon>Hyphomicrobiales</taxon>
        <taxon>Rhizobiaceae</taxon>
        <taxon>Rhizobium/Agrobacterium group</taxon>
        <taxon>Rhizobium</taxon>
    </lineage>
</organism>
<dbReference type="Proteomes" id="UP000249499">
    <property type="component" value="Chromosome"/>
</dbReference>
<accession>A0AAF1K870</accession>
<feature type="domain" description="Alpha/beta hydrolase fold-3" evidence="3">
    <location>
        <begin position="82"/>
        <end position="280"/>
    </location>
</feature>
<dbReference type="GO" id="GO:0004806">
    <property type="term" value="F:triacylglycerol lipase activity"/>
    <property type="evidence" value="ECO:0007669"/>
    <property type="project" value="TreeGrafter"/>
</dbReference>
<dbReference type="EMBL" id="CP117255">
    <property type="protein sequence ID" value="WFR94097.1"/>
    <property type="molecule type" value="Genomic_DNA"/>
</dbReference>
<dbReference type="InterPro" id="IPR013094">
    <property type="entry name" value="AB_hydrolase_3"/>
</dbReference>
<gene>
    <name evidence="4" type="ORF">PR017_09560</name>
</gene>
<evidence type="ECO:0000313" key="4">
    <source>
        <dbReference type="EMBL" id="WFR94097.1"/>
    </source>
</evidence>
<evidence type="ECO:0000256" key="1">
    <source>
        <dbReference type="ARBA" id="ARBA00010515"/>
    </source>
</evidence>
<keyword evidence="5" id="KW-1185">Reference proteome</keyword>
<dbReference type="AlphaFoldDB" id="A0AAF1K870"/>